<comment type="function">
    <text evidence="4">E3 ubiquitin-protein ligase that mediates ubiquitination and subsequent proteasomal degradation of target proteins. E3 ubiquitin ligases accept ubiquitin from an E2 ubiquitin-conjugating enzyme in the form of a thioester and then directly transfers the ubiquitin to targeted substrates. It probably triggers the ubiquitin-mediated degradation of different substrates.</text>
</comment>
<evidence type="ECO:0000313" key="9">
    <source>
        <dbReference type="Proteomes" id="UP000604825"/>
    </source>
</evidence>
<dbReference type="GO" id="GO:0008270">
    <property type="term" value="F:zinc ion binding"/>
    <property type="evidence" value="ECO:0007669"/>
    <property type="project" value="UniProtKB-KW"/>
</dbReference>
<evidence type="ECO:0000256" key="5">
    <source>
        <dbReference type="PROSITE-ProRule" id="PRU00455"/>
    </source>
</evidence>
<dbReference type="Gene3D" id="3.30.40.10">
    <property type="entry name" value="Zinc/RING finger domain, C3HC4 (zinc finger)"/>
    <property type="match status" value="1"/>
</dbReference>
<dbReference type="PANTHER" id="PTHR46632:SF31">
    <property type="entry name" value="SIAH-TYPE DOMAIN-CONTAINING PROTEIN"/>
    <property type="match status" value="1"/>
</dbReference>
<keyword evidence="9" id="KW-1185">Reference proteome</keyword>
<dbReference type="AlphaFoldDB" id="A0A811SKM0"/>
<dbReference type="PANTHER" id="PTHR46632">
    <property type="entry name" value="E3 UBIQUITIN-PROTEIN LIGASE SINA-LIKE 4"/>
    <property type="match status" value="1"/>
</dbReference>
<reference evidence="8" key="1">
    <citation type="submission" date="2020-10" db="EMBL/GenBank/DDBJ databases">
        <authorList>
            <person name="Han B."/>
            <person name="Lu T."/>
            <person name="Zhao Q."/>
            <person name="Huang X."/>
            <person name="Zhao Y."/>
        </authorList>
    </citation>
    <scope>NUCLEOTIDE SEQUENCE</scope>
</reference>
<dbReference type="OrthoDB" id="4788989at2759"/>
<dbReference type="InterPro" id="IPR013010">
    <property type="entry name" value="Znf_SIAH"/>
</dbReference>
<sequence length="328" mass="35343">MADDGEEHQNKRSLTASAEGSVSKKAKALSASPSCLVSGVILKEESEGEVAQGGRGVVAEQANPPMALPRINVSLQPQLLHCAATDCYRPLKPPVFKCVAGHRLCNNCRGDGRAGHCRKCGRDTYFVHCGPDLDVYIGGFRVACPFRDYGCDSSVTYHESDAHRDACALCPFKASPPVLHDHLAADHAWPLHAVPSYGKLLHLYVAVSEPPHRLLVVEGDERRLFVLSVRARGKDIWAVSLACVRASAKAEPRYTYTLWAEAPPLPDMPANMGRWLGMETDVPTCAVPGAGGGAAVEEEGMALCVLPAMLVGPLKEIHLRVRIDVVEP</sequence>
<dbReference type="Proteomes" id="UP000604825">
    <property type="component" value="Unassembled WGS sequence"/>
</dbReference>
<keyword evidence="3" id="KW-0862">Zinc</keyword>
<evidence type="ECO:0000256" key="4">
    <source>
        <dbReference type="ARBA" id="ARBA00024004"/>
    </source>
</evidence>
<evidence type="ECO:0000256" key="2">
    <source>
        <dbReference type="ARBA" id="ARBA00022771"/>
    </source>
</evidence>
<accession>A0A811SKM0</accession>
<proteinExistence type="predicted"/>
<evidence type="ECO:0000256" key="3">
    <source>
        <dbReference type="ARBA" id="ARBA00022833"/>
    </source>
</evidence>
<comment type="caution">
    <text evidence="8">The sequence shown here is derived from an EMBL/GenBank/DDBJ whole genome shotgun (WGS) entry which is preliminary data.</text>
</comment>
<dbReference type="InterPro" id="IPR013083">
    <property type="entry name" value="Znf_RING/FYVE/PHD"/>
</dbReference>
<keyword evidence="1" id="KW-0479">Metal-binding</keyword>
<dbReference type="SUPFAM" id="SSF49599">
    <property type="entry name" value="TRAF domain-like"/>
    <property type="match status" value="1"/>
</dbReference>
<evidence type="ECO:0000259" key="7">
    <source>
        <dbReference type="PROSITE" id="PS51081"/>
    </source>
</evidence>
<gene>
    <name evidence="8" type="ORF">NCGR_LOCUS65187</name>
</gene>
<evidence type="ECO:0000313" key="8">
    <source>
        <dbReference type="EMBL" id="CAD6341089.1"/>
    </source>
</evidence>
<dbReference type="EMBL" id="CAJGYO010000125">
    <property type="protein sequence ID" value="CAD6341089.1"/>
    <property type="molecule type" value="Genomic_DNA"/>
</dbReference>
<evidence type="ECO:0000256" key="6">
    <source>
        <dbReference type="SAM" id="MobiDB-lite"/>
    </source>
</evidence>
<name>A0A811SKM0_9POAL</name>
<dbReference type="InterPro" id="IPR044286">
    <property type="entry name" value="SINL_plant"/>
</dbReference>
<dbReference type="PROSITE" id="PS51081">
    <property type="entry name" value="ZF_SIAH"/>
    <property type="match status" value="1"/>
</dbReference>
<evidence type="ECO:0000256" key="1">
    <source>
        <dbReference type="ARBA" id="ARBA00022723"/>
    </source>
</evidence>
<feature type="domain" description="SIAH-type" evidence="7">
    <location>
        <begin position="139"/>
        <end position="188"/>
    </location>
</feature>
<keyword evidence="2 5" id="KW-0863">Zinc-finger</keyword>
<protein>
    <recommendedName>
        <fullName evidence="7">SIAH-type domain-containing protein</fullName>
    </recommendedName>
</protein>
<organism evidence="8 9">
    <name type="scientific">Miscanthus lutarioriparius</name>
    <dbReference type="NCBI Taxonomy" id="422564"/>
    <lineage>
        <taxon>Eukaryota</taxon>
        <taxon>Viridiplantae</taxon>
        <taxon>Streptophyta</taxon>
        <taxon>Embryophyta</taxon>
        <taxon>Tracheophyta</taxon>
        <taxon>Spermatophyta</taxon>
        <taxon>Magnoliopsida</taxon>
        <taxon>Liliopsida</taxon>
        <taxon>Poales</taxon>
        <taxon>Poaceae</taxon>
        <taxon>PACMAD clade</taxon>
        <taxon>Panicoideae</taxon>
        <taxon>Andropogonodae</taxon>
        <taxon>Andropogoneae</taxon>
        <taxon>Saccharinae</taxon>
        <taxon>Miscanthus</taxon>
    </lineage>
</organism>
<feature type="region of interest" description="Disordered" evidence="6">
    <location>
        <begin position="1"/>
        <end position="28"/>
    </location>
</feature>